<keyword evidence="3" id="KW-1185">Reference proteome</keyword>
<proteinExistence type="predicted"/>
<feature type="transmembrane region" description="Helical" evidence="1">
    <location>
        <begin position="191"/>
        <end position="211"/>
    </location>
</feature>
<keyword evidence="1" id="KW-0472">Membrane</keyword>
<protein>
    <submittedName>
        <fullName evidence="2">PepSY domain-containing protein</fullName>
    </submittedName>
</protein>
<dbReference type="EMBL" id="QRGR01000017">
    <property type="protein sequence ID" value="RDV14263.1"/>
    <property type="molecule type" value="Genomic_DNA"/>
</dbReference>
<comment type="caution">
    <text evidence="2">The sequence shown here is derived from an EMBL/GenBank/DDBJ whole genome shotgun (WGS) entry which is preliminary data.</text>
</comment>
<dbReference type="PANTHER" id="PTHR34219:SF3">
    <property type="entry name" value="BLL7967 PROTEIN"/>
    <property type="match status" value="1"/>
</dbReference>
<name>A0A3D8LA92_9BACT</name>
<dbReference type="PANTHER" id="PTHR34219">
    <property type="entry name" value="IRON-REGULATED INNER MEMBRANE PROTEIN-RELATED"/>
    <property type="match status" value="1"/>
</dbReference>
<evidence type="ECO:0000256" key="1">
    <source>
        <dbReference type="SAM" id="Phobius"/>
    </source>
</evidence>
<feature type="transmembrane region" description="Helical" evidence="1">
    <location>
        <begin position="349"/>
        <end position="371"/>
    </location>
</feature>
<organism evidence="2 3">
    <name type="scientific">Pontibacter diazotrophicus</name>
    <dbReference type="NCBI Taxonomy" id="1400979"/>
    <lineage>
        <taxon>Bacteria</taxon>
        <taxon>Pseudomonadati</taxon>
        <taxon>Bacteroidota</taxon>
        <taxon>Cytophagia</taxon>
        <taxon>Cytophagales</taxon>
        <taxon>Hymenobacteraceae</taxon>
        <taxon>Pontibacter</taxon>
    </lineage>
</organism>
<dbReference type="Proteomes" id="UP000256708">
    <property type="component" value="Unassembled WGS sequence"/>
</dbReference>
<evidence type="ECO:0000313" key="2">
    <source>
        <dbReference type="EMBL" id="RDV14263.1"/>
    </source>
</evidence>
<reference evidence="3" key="1">
    <citation type="submission" date="2018-08" db="EMBL/GenBank/DDBJ databases">
        <authorList>
            <person name="Liu Z.-W."/>
            <person name="Du Z.-J."/>
        </authorList>
    </citation>
    <scope>NUCLEOTIDE SEQUENCE [LARGE SCALE GENOMIC DNA]</scope>
    <source>
        <strain evidence="3">H4X</strain>
    </source>
</reference>
<keyword evidence="1" id="KW-1133">Transmembrane helix</keyword>
<gene>
    <name evidence="2" type="ORF">DXT99_15780</name>
</gene>
<accession>A0A3D8LA92</accession>
<sequence length="399" mass="45512">MPLKKIIGKLHLWLGVTSGLIVFIIAITGCIYAFQEEIQSLTQPYRYVEAQNKAFLPPSRIREITDAQLPGKHIHGIMYQGKEQSAKAIYFSFEDNYYDFVYVNPYMGEVLKVKDEYQDFFRIVLDGHFYLWLPPEIGQPVIATTTLIFVVMLISGLFLWWPRNKNGARQRFSIKWNARWRRKNYDLHNVLGFYISGIALILALTGLTWGFEWFKAAVYKTAGGEKSLVYSEPPSDTTALAATDTQAAMSAGANPVDLLWRKMQVRYPEAESIEMHFPESELSPIHVAVNPDASTYWEIDYLYFDQYTLAEIQGDNIWDRFDNASSADKLMRLNYDIHTGAIMGLPGKILAFFASLLCASLPVTGFVMWYGRRKKAPKITKQVLPSAGTPAVLLKRQKI</sequence>
<keyword evidence="1" id="KW-0812">Transmembrane</keyword>
<feature type="transmembrane region" description="Helical" evidence="1">
    <location>
        <begin position="12"/>
        <end position="34"/>
    </location>
</feature>
<dbReference type="AlphaFoldDB" id="A0A3D8LA92"/>
<feature type="transmembrane region" description="Helical" evidence="1">
    <location>
        <begin position="141"/>
        <end position="161"/>
    </location>
</feature>
<dbReference type="OrthoDB" id="111691at2"/>
<dbReference type="Pfam" id="PF03929">
    <property type="entry name" value="PepSY_TM"/>
    <property type="match status" value="1"/>
</dbReference>
<dbReference type="RefSeq" id="WP_115566553.1">
    <property type="nucleotide sequence ID" value="NZ_QRGR01000017.1"/>
</dbReference>
<evidence type="ECO:0000313" key="3">
    <source>
        <dbReference type="Proteomes" id="UP000256708"/>
    </source>
</evidence>
<dbReference type="InterPro" id="IPR005625">
    <property type="entry name" value="PepSY-ass_TM"/>
</dbReference>
<dbReference type="PROSITE" id="PS51257">
    <property type="entry name" value="PROKAR_LIPOPROTEIN"/>
    <property type="match status" value="1"/>
</dbReference>